<feature type="non-terminal residue" evidence="1">
    <location>
        <position position="1"/>
    </location>
</feature>
<evidence type="ECO:0000313" key="1">
    <source>
        <dbReference type="EMBL" id="KAJ1674742.1"/>
    </source>
</evidence>
<comment type="caution">
    <text evidence="1">The sequence shown here is derived from an EMBL/GenBank/DDBJ whole genome shotgun (WGS) entry which is preliminary data.</text>
</comment>
<gene>
    <name evidence="1" type="ORF">EV182_002654</name>
</gene>
<dbReference type="EMBL" id="JAMZIH010005716">
    <property type="protein sequence ID" value="KAJ1674742.1"/>
    <property type="molecule type" value="Genomic_DNA"/>
</dbReference>
<reference evidence="1" key="1">
    <citation type="submission" date="2022-06" db="EMBL/GenBank/DDBJ databases">
        <title>Phylogenomic reconstructions and comparative analyses of Kickxellomycotina fungi.</title>
        <authorList>
            <person name="Reynolds N.K."/>
            <person name="Stajich J.E."/>
            <person name="Barry K."/>
            <person name="Grigoriev I.V."/>
            <person name="Crous P."/>
            <person name="Smith M.E."/>
        </authorList>
    </citation>
    <scope>NUCLEOTIDE SEQUENCE</scope>
    <source>
        <strain evidence="1">RSA 2271</strain>
    </source>
</reference>
<evidence type="ECO:0000313" key="2">
    <source>
        <dbReference type="Proteomes" id="UP001145114"/>
    </source>
</evidence>
<dbReference type="Proteomes" id="UP001145114">
    <property type="component" value="Unassembled WGS sequence"/>
</dbReference>
<keyword evidence="2" id="KW-1185">Reference proteome</keyword>
<organism evidence="1 2">
    <name type="scientific">Spiromyces aspiralis</name>
    <dbReference type="NCBI Taxonomy" id="68401"/>
    <lineage>
        <taxon>Eukaryota</taxon>
        <taxon>Fungi</taxon>
        <taxon>Fungi incertae sedis</taxon>
        <taxon>Zoopagomycota</taxon>
        <taxon>Kickxellomycotina</taxon>
        <taxon>Kickxellomycetes</taxon>
        <taxon>Kickxellales</taxon>
        <taxon>Kickxellaceae</taxon>
        <taxon>Spiromyces</taxon>
    </lineage>
</organism>
<protein>
    <submittedName>
        <fullName evidence="1">Uncharacterized protein</fullName>
    </submittedName>
</protein>
<accession>A0ACC1HHQ2</accession>
<name>A0ACC1HHQ2_9FUNG</name>
<sequence length="485" mass="51990">SVLQVALVAFSGFIFARLGTLDPTVIKKVSKLIIGLLTPCFLFSKMVKTLEIEIIGELWINPCMVLLYGAIGLAWTQGSARLLRLPRGYTRLLDVTVFSPNTNTIPYALIASIATNPDAAFSLRDEDDTLDKVAARGLAYAVTYGILSNLIRWSVAIRWICGGSADRGRVRGGRLSQDDDRGEKACGHGMSGYEDSADGSKLALPRSATEDSCTSLNPKPMWSAYSGSSTSSTSRSGGTGDLRPAALREQPQQHKSTRLSEQLSGTTGQIATKIWRGYISAMLTPPMIGIYAALVVLGIAPLHQNMLTSGTLLNTVFSSVSSLSDACIPMTLLSFGAQLGTMRQPSKSAEGPTAGHNEDSDGTASCIRRPQPSVKFIRHAGVAIVMTGRFLVVPVIGGIILILIRLKLPSLVPLLVRDSILLVVILLLSASPTATNLISISQAYNVFIDEMAIILLWSYLLGAVFMTIEISFALQLVSRINSWAG</sequence>
<proteinExistence type="predicted"/>